<evidence type="ECO:0000313" key="3">
    <source>
        <dbReference type="Proteomes" id="UP001164718"/>
    </source>
</evidence>
<dbReference type="EC" id="3.2.1.183" evidence="2"/>
<sequence>MKRKICIVTGTRAEYGLLYWLMKRIKSDKELELQIIATGMHLSPEFGLTYKQIEKDGFEINEKIEMLLSADTPTAITKSIGLGVISFADAFDNLQPDVVVLLGDRFEIFAAAQSAMIMRIPIAHIHGGEITEGAIDDSIRHSITKMSQIHFTATEVYRKRVIQMGEHPKTVYNVGTLGIEGIKNTPLLSLKELSDYVGLKLKKYFLITLHPTTLQSSTAEEQIKILLNVLDKWKDYQLIFTKTNADTDGRNINRYIDNYVENNFNRARVFDSLGQVRYLSAIKHCEMVIGNSSSGLLEVPYFRKPTINIGIRQQGRLKADSVIDCDFNKKSIMKGMKKAFSPTFTKKIYQMPMVYGEGNTSEEIVNILKNMSLKSTMKQFYDIM</sequence>
<dbReference type="Proteomes" id="UP001164718">
    <property type="component" value="Chromosome"/>
</dbReference>
<keyword evidence="2" id="KW-0326">Glycosidase</keyword>
<dbReference type="GO" id="GO:0006047">
    <property type="term" value="P:UDP-N-acetylglucosamine metabolic process"/>
    <property type="evidence" value="ECO:0007669"/>
    <property type="project" value="InterPro"/>
</dbReference>
<feature type="domain" description="UDP-N-acetylglucosamine 2-epimerase" evidence="1">
    <location>
        <begin position="23"/>
        <end position="369"/>
    </location>
</feature>
<dbReference type="CDD" id="cd03786">
    <property type="entry name" value="GTB_UDP-GlcNAc_2-Epimerase"/>
    <property type="match status" value="1"/>
</dbReference>
<evidence type="ECO:0000259" key="1">
    <source>
        <dbReference type="Pfam" id="PF02350"/>
    </source>
</evidence>
<dbReference type="SUPFAM" id="SSF53756">
    <property type="entry name" value="UDP-Glycosyltransferase/glycogen phosphorylase"/>
    <property type="match status" value="1"/>
</dbReference>
<dbReference type="GO" id="GO:0004553">
    <property type="term" value="F:hydrolase activity, hydrolyzing O-glycosyl compounds"/>
    <property type="evidence" value="ECO:0007669"/>
    <property type="project" value="InterPro"/>
</dbReference>
<dbReference type="KEGG" id="faf:OE104_15035"/>
<name>A0A9E8RXP9_9BACI</name>
<dbReference type="InterPro" id="IPR029767">
    <property type="entry name" value="WecB-like"/>
</dbReference>
<reference evidence="2" key="1">
    <citation type="submission" date="2022-09" db="EMBL/GenBank/DDBJ databases">
        <title>Complete Genomes of Fervidibacillus albus and Fervidibacillus halotolerans isolated from tidal flat sediments.</title>
        <authorList>
            <person name="Kwon K.K."/>
            <person name="Yang S.-H."/>
            <person name="Park M.J."/>
            <person name="Oh H.-M."/>
        </authorList>
    </citation>
    <scope>NUCLEOTIDE SEQUENCE</scope>
    <source>
        <strain evidence="2">MEBiC13591</strain>
    </source>
</reference>
<dbReference type="PANTHER" id="PTHR43174:SF3">
    <property type="entry name" value="UDP-N-ACETYLGLUCOSAMINE 2-EPIMERASE"/>
    <property type="match status" value="1"/>
</dbReference>
<gene>
    <name evidence="2" type="primary">neuC</name>
    <name evidence="2" type="ORF">OE104_15035</name>
</gene>
<dbReference type="PANTHER" id="PTHR43174">
    <property type="entry name" value="UDP-N-ACETYLGLUCOSAMINE 2-EPIMERASE"/>
    <property type="match status" value="1"/>
</dbReference>
<dbReference type="AlphaFoldDB" id="A0A9E8RXP9"/>
<dbReference type="EMBL" id="CP106878">
    <property type="protein sequence ID" value="WAA09797.1"/>
    <property type="molecule type" value="Genomic_DNA"/>
</dbReference>
<dbReference type="NCBIfam" id="TIGR03568">
    <property type="entry name" value="NeuC_NnaA"/>
    <property type="match status" value="1"/>
</dbReference>
<dbReference type="Gene3D" id="3.40.50.2000">
    <property type="entry name" value="Glycogen Phosphorylase B"/>
    <property type="match status" value="2"/>
</dbReference>
<dbReference type="RefSeq" id="WP_275417581.1">
    <property type="nucleotide sequence ID" value="NZ_CP106878.1"/>
</dbReference>
<dbReference type="InterPro" id="IPR003331">
    <property type="entry name" value="UDP_GlcNAc_Epimerase_2_dom"/>
</dbReference>
<keyword evidence="2" id="KW-0378">Hydrolase</keyword>
<keyword evidence="3" id="KW-1185">Reference proteome</keyword>
<accession>A0A9E8RXP9</accession>
<dbReference type="InterPro" id="IPR020004">
    <property type="entry name" value="UDP-GlcNAc_Epase"/>
</dbReference>
<evidence type="ECO:0000313" key="2">
    <source>
        <dbReference type="EMBL" id="WAA09797.1"/>
    </source>
</evidence>
<protein>
    <submittedName>
        <fullName evidence="2">UDP-N-acetylglucosamine 2-epimerase</fullName>
        <ecNumber evidence="2">3.2.1.183</ecNumber>
    </submittedName>
</protein>
<proteinExistence type="predicted"/>
<dbReference type="Pfam" id="PF02350">
    <property type="entry name" value="Epimerase_2"/>
    <property type="match status" value="1"/>
</dbReference>
<organism evidence="2 3">
    <name type="scientific">Fervidibacillus albus</name>
    <dbReference type="NCBI Taxonomy" id="2980026"/>
    <lineage>
        <taxon>Bacteria</taxon>
        <taxon>Bacillati</taxon>
        <taxon>Bacillota</taxon>
        <taxon>Bacilli</taxon>
        <taxon>Bacillales</taxon>
        <taxon>Bacillaceae</taxon>
        <taxon>Fervidibacillus</taxon>
    </lineage>
</organism>